<accession>A0A0P1MFH4</accession>
<accession>A0A0P1LYV0</accession>
<dbReference type="SUPFAM" id="SSF55021">
    <property type="entry name" value="ACT-like"/>
    <property type="match status" value="1"/>
</dbReference>
<sequence length="145" mass="15431">MPLKVQKVALWSGEIEDKPGTLAKVLEPFAQAKVDLQVVLVERNPAKANFGVVYLGPVKGKKATEAAKSVGFSEVSTPVVLRIEGQNKPGLGHLMTNALAEAGINLSFVKASVLGNKFVAFFAFDNDADAKKASRILSTLKLPRG</sequence>
<dbReference type="Proteomes" id="UP000182011">
    <property type="component" value="Unassembled WGS sequence"/>
</dbReference>
<dbReference type="STRING" id="1633631.GCA_001442925_00506"/>
<name>A0A0P1P1X8_9BACT</name>
<organism evidence="3 4">
    <name type="scientific">Candidatus Kryptonium thompsonii</name>
    <dbReference type="NCBI Taxonomy" id="1633631"/>
    <lineage>
        <taxon>Bacteria</taxon>
        <taxon>Pseudomonadati</taxon>
        <taxon>Candidatus Kryptoniota</taxon>
        <taxon>Candidatus Kryptonium</taxon>
    </lineage>
</organism>
<dbReference type="EMBL" id="FAOP01000003">
    <property type="protein sequence ID" value="CUU02412.1"/>
    <property type="molecule type" value="Genomic_DNA"/>
</dbReference>
<dbReference type="AlphaFoldDB" id="A0A0P1P1X8"/>
<dbReference type="OrthoDB" id="8963287at2"/>
<evidence type="ECO:0000313" key="2">
    <source>
        <dbReference type="EMBL" id="CUS82389.1"/>
    </source>
</evidence>
<dbReference type="Proteomes" id="UP000182200">
    <property type="component" value="Unassembled WGS sequence"/>
</dbReference>
<dbReference type="InterPro" id="IPR045865">
    <property type="entry name" value="ACT-like_dom_sf"/>
</dbReference>
<dbReference type="Gene3D" id="3.30.2130.10">
    <property type="entry name" value="VC0802-like"/>
    <property type="match status" value="1"/>
</dbReference>
<dbReference type="CDD" id="cd02116">
    <property type="entry name" value="ACT"/>
    <property type="match status" value="1"/>
</dbReference>
<dbReference type="InterPro" id="IPR002912">
    <property type="entry name" value="ACT_dom"/>
</dbReference>
<accession>A0A0P1LMX9</accession>
<reference evidence="3 4" key="1">
    <citation type="submission" date="2015-11" db="EMBL/GenBank/DDBJ databases">
        <authorList>
            <person name="Zhang Y."/>
            <person name="Guo Z."/>
        </authorList>
    </citation>
    <scope>NUCLEOTIDE SEQUENCE [LARGE SCALE GENOMIC DNA]</scope>
    <source>
        <strain evidence="3">JGI-4</strain>
    </source>
</reference>
<dbReference type="InterPro" id="IPR045739">
    <property type="entry name" value="ACT_dom_pair"/>
</dbReference>
<dbReference type="EMBL" id="CZVI01000005">
    <property type="protein sequence ID" value="CUS82389.1"/>
    <property type="molecule type" value="Genomic_DNA"/>
</dbReference>
<accession>A0A0S4MTS4</accession>
<proteinExistence type="predicted"/>
<accession>A0A0P1P1X8</accession>
<evidence type="ECO:0000259" key="1">
    <source>
        <dbReference type="PROSITE" id="PS51671"/>
    </source>
</evidence>
<accession>A0A0N7MUW4</accession>
<keyword evidence="5" id="KW-1185">Reference proteome</keyword>
<accession>A0A0P1MMP6</accession>
<reference evidence="2 5" key="2">
    <citation type="submission" date="2015-11" db="EMBL/GenBank/DDBJ databases">
        <authorList>
            <person name="Varghese N."/>
        </authorList>
    </citation>
    <scope>NUCLEOTIDE SEQUENCE [LARGE SCALE GENOMIC DNA]</scope>
    <source>
        <strain evidence="2 5">JGI-8</strain>
    </source>
</reference>
<evidence type="ECO:0000313" key="3">
    <source>
        <dbReference type="EMBL" id="CUU02412.1"/>
    </source>
</evidence>
<protein>
    <submittedName>
        <fullName evidence="3">Uncharacterized conserved protein, contains tandem ACT domains</fullName>
    </submittedName>
</protein>
<accession>A0A0P1LL76</accession>
<dbReference type="Pfam" id="PF19571">
    <property type="entry name" value="ACT_8"/>
    <property type="match status" value="1"/>
</dbReference>
<dbReference type="RefSeq" id="WP_047133838.1">
    <property type="nucleotide sequence ID" value="NZ_CZVI01000005.1"/>
</dbReference>
<gene>
    <name evidence="3" type="ORF">JGI4_00506</name>
    <name evidence="2" type="ORF">JGI8_00602</name>
</gene>
<evidence type="ECO:0000313" key="5">
    <source>
        <dbReference type="Proteomes" id="UP000182200"/>
    </source>
</evidence>
<dbReference type="PROSITE" id="PS51671">
    <property type="entry name" value="ACT"/>
    <property type="match status" value="1"/>
</dbReference>
<accession>A0A0P1M8K7</accession>
<evidence type="ECO:0000313" key="4">
    <source>
        <dbReference type="Proteomes" id="UP000182011"/>
    </source>
</evidence>
<feature type="domain" description="ACT" evidence="1">
    <location>
        <begin position="80"/>
        <end position="145"/>
    </location>
</feature>